<name>A0AAV5WH00_9BILA</name>
<accession>A0AAV5WH00</accession>
<gene>
    <name evidence="1" type="ORF">PFISCL1PPCAC_21230</name>
</gene>
<evidence type="ECO:0000313" key="2">
    <source>
        <dbReference type="Proteomes" id="UP001432322"/>
    </source>
</evidence>
<feature type="non-terminal residue" evidence="1">
    <location>
        <position position="67"/>
    </location>
</feature>
<comment type="caution">
    <text evidence="1">The sequence shown here is derived from an EMBL/GenBank/DDBJ whole genome shotgun (WGS) entry which is preliminary data.</text>
</comment>
<organism evidence="1 2">
    <name type="scientific">Pristionchus fissidentatus</name>
    <dbReference type="NCBI Taxonomy" id="1538716"/>
    <lineage>
        <taxon>Eukaryota</taxon>
        <taxon>Metazoa</taxon>
        <taxon>Ecdysozoa</taxon>
        <taxon>Nematoda</taxon>
        <taxon>Chromadorea</taxon>
        <taxon>Rhabditida</taxon>
        <taxon>Rhabditina</taxon>
        <taxon>Diplogasteromorpha</taxon>
        <taxon>Diplogasteroidea</taxon>
        <taxon>Neodiplogasteridae</taxon>
        <taxon>Pristionchus</taxon>
    </lineage>
</organism>
<keyword evidence="2" id="KW-1185">Reference proteome</keyword>
<dbReference type="EMBL" id="BTSY01000005">
    <property type="protein sequence ID" value="GMT29933.1"/>
    <property type="molecule type" value="Genomic_DNA"/>
</dbReference>
<evidence type="ECO:0000313" key="1">
    <source>
        <dbReference type="EMBL" id="GMT29933.1"/>
    </source>
</evidence>
<reference evidence="1" key="1">
    <citation type="submission" date="2023-10" db="EMBL/GenBank/DDBJ databases">
        <title>Genome assembly of Pristionchus species.</title>
        <authorList>
            <person name="Yoshida K."/>
            <person name="Sommer R.J."/>
        </authorList>
    </citation>
    <scope>NUCLEOTIDE SEQUENCE</scope>
    <source>
        <strain evidence="1">RS5133</strain>
    </source>
</reference>
<dbReference type="AlphaFoldDB" id="A0AAV5WH00"/>
<proteinExistence type="predicted"/>
<protein>
    <submittedName>
        <fullName evidence="1">Uncharacterized protein</fullName>
    </submittedName>
</protein>
<sequence>RGLGCVGQIIVLTRVLNCHYALDGMDAVQAMVLNRHSRYLSESLNRVGTPSSQSADIRNCSILLRTI</sequence>
<feature type="non-terminal residue" evidence="1">
    <location>
        <position position="1"/>
    </location>
</feature>
<dbReference type="Proteomes" id="UP001432322">
    <property type="component" value="Unassembled WGS sequence"/>
</dbReference>